<keyword evidence="3" id="KW-1185">Reference proteome</keyword>
<dbReference type="Proteomes" id="UP001159363">
    <property type="component" value="Chromosome 1"/>
</dbReference>
<evidence type="ECO:0000313" key="3">
    <source>
        <dbReference type="Proteomes" id="UP001159363"/>
    </source>
</evidence>
<feature type="signal peptide" evidence="1">
    <location>
        <begin position="1"/>
        <end position="27"/>
    </location>
</feature>
<protein>
    <submittedName>
        <fullName evidence="2">Uncharacterized protein</fullName>
    </submittedName>
</protein>
<accession>A0ABQ9INX5</accession>
<sequence>MKLQLTLRKSSLFWCLQLLTLYNKCLEYFNACNWRLLLVAELVLMHRVTLPRKRPKFQEAGRCLPPCDLCPRLSEIEAISTWARDSTVAEMAGVLSASRCLRPGPSGPARRVGTIQHGGHLLGCAIDNDEEACFVQSPSNILSGLNVCCGGMGSRDEAQHSLPLVRRALPHCLGKSLSLQLRRGDEKATPGALLKERRSAGYKEAGAKGGNPENTITESGDAVWHCSSESIVYIQNSISPLDCQRINEYVTLSEDCEASGVTSSCGVCWSGIRNVAAQNRRDMRLNVQRETKRIWELPVLFLTRRVVHASTADISVIVEYAIPAPSFVPRDALDMKSFRQQLGEPISNPLPATRESTGNRTQLALGQFHKGKRDARAALIMLLAISQTQGGSSSLLLRRMKSGCLSDGAYAAGPFCCRLGYRPVHDGLHTSERGNKFDSVAHLQTHPTLFDNTYRKGKFDSRVSCSNFAVKYSWKGKNFESAILTRYGGHGADVRGQKYEQRQQEHGEEAEGGVHVFLPRLRVEAVRHALLEVLVEGALHHAEYQQLKQTTHRHSLQALNTSS</sequence>
<keyword evidence="1" id="KW-0732">Signal</keyword>
<proteinExistence type="predicted"/>
<evidence type="ECO:0000313" key="2">
    <source>
        <dbReference type="EMBL" id="KAJ8898337.1"/>
    </source>
</evidence>
<name>A0ABQ9INX5_9NEOP</name>
<feature type="chain" id="PRO_5045083475" evidence="1">
    <location>
        <begin position="28"/>
        <end position="563"/>
    </location>
</feature>
<evidence type="ECO:0000256" key="1">
    <source>
        <dbReference type="SAM" id="SignalP"/>
    </source>
</evidence>
<gene>
    <name evidence="2" type="ORF">PR048_003697</name>
</gene>
<reference evidence="2 3" key="1">
    <citation type="submission" date="2023-02" db="EMBL/GenBank/DDBJ databases">
        <title>LHISI_Scaffold_Assembly.</title>
        <authorList>
            <person name="Stuart O.P."/>
            <person name="Cleave R."/>
            <person name="Magrath M.J.L."/>
            <person name="Mikheyev A.S."/>
        </authorList>
    </citation>
    <scope>NUCLEOTIDE SEQUENCE [LARGE SCALE GENOMIC DNA]</scope>
    <source>
        <strain evidence="2">Daus_M_001</strain>
        <tissue evidence="2">Leg muscle</tissue>
    </source>
</reference>
<comment type="caution">
    <text evidence="2">The sequence shown here is derived from an EMBL/GenBank/DDBJ whole genome shotgun (WGS) entry which is preliminary data.</text>
</comment>
<organism evidence="2 3">
    <name type="scientific">Dryococelus australis</name>
    <dbReference type="NCBI Taxonomy" id="614101"/>
    <lineage>
        <taxon>Eukaryota</taxon>
        <taxon>Metazoa</taxon>
        <taxon>Ecdysozoa</taxon>
        <taxon>Arthropoda</taxon>
        <taxon>Hexapoda</taxon>
        <taxon>Insecta</taxon>
        <taxon>Pterygota</taxon>
        <taxon>Neoptera</taxon>
        <taxon>Polyneoptera</taxon>
        <taxon>Phasmatodea</taxon>
        <taxon>Verophasmatodea</taxon>
        <taxon>Anareolatae</taxon>
        <taxon>Phasmatidae</taxon>
        <taxon>Eurycanthinae</taxon>
        <taxon>Dryococelus</taxon>
    </lineage>
</organism>
<dbReference type="EMBL" id="JARBHB010000001">
    <property type="protein sequence ID" value="KAJ8898337.1"/>
    <property type="molecule type" value="Genomic_DNA"/>
</dbReference>